<dbReference type="PANTHER" id="PTHR11352">
    <property type="entry name" value="PROLIFERATING CELL NUCLEAR ANTIGEN"/>
    <property type="match status" value="1"/>
</dbReference>
<evidence type="ECO:0000256" key="7">
    <source>
        <dbReference type="RuleBase" id="RU000641"/>
    </source>
</evidence>
<dbReference type="GO" id="GO:0045739">
    <property type="term" value="P:positive regulation of DNA repair"/>
    <property type="evidence" value="ECO:0007669"/>
    <property type="project" value="EnsemblFungi"/>
</dbReference>
<dbReference type="InterPro" id="IPR022648">
    <property type="entry name" value="Pr_cel_nuc_antig_N"/>
</dbReference>
<name>A0A068SE94_9FUNG</name>
<accession>A0A068SE94</accession>
<keyword evidence="4 8" id="KW-0238">DNA-binding</keyword>
<dbReference type="InterPro" id="IPR022649">
    <property type="entry name" value="Pr_cel_nuc_antig_C"/>
</dbReference>
<dbReference type="InterPro" id="IPR000730">
    <property type="entry name" value="Pr_cel_nuc_antig"/>
</dbReference>
<evidence type="ECO:0000256" key="4">
    <source>
        <dbReference type="ARBA" id="ARBA00023125"/>
    </source>
</evidence>
<dbReference type="GO" id="GO:0043626">
    <property type="term" value="C:PCNA complex"/>
    <property type="evidence" value="ECO:0007669"/>
    <property type="project" value="EnsemblFungi"/>
</dbReference>
<keyword evidence="3 8" id="KW-0235">DNA replication</keyword>
<dbReference type="GO" id="GO:0000781">
    <property type="term" value="C:chromosome, telomeric region"/>
    <property type="evidence" value="ECO:0007669"/>
    <property type="project" value="GOC"/>
</dbReference>
<evidence type="ECO:0000313" key="11">
    <source>
        <dbReference type="EMBL" id="CDH60330.1"/>
    </source>
</evidence>
<keyword evidence="5 7" id="KW-0539">Nucleus</keyword>
<evidence type="ECO:0000259" key="9">
    <source>
        <dbReference type="Pfam" id="PF00705"/>
    </source>
</evidence>
<evidence type="ECO:0000256" key="2">
    <source>
        <dbReference type="ARBA" id="ARBA00010462"/>
    </source>
</evidence>
<dbReference type="VEuPathDB" id="FungiDB:LCOR_11115.1"/>
<dbReference type="PANTHER" id="PTHR11352:SF0">
    <property type="entry name" value="PROLIFERATING CELL NUCLEAR ANTIGEN"/>
    <property type="match status" value="1"/>
</dbReference>
<dbReference type="GO" id="GO:0035861">
    <property type="term" value="C:site of double-strand break"/>
    <property type="evidence" value="ECO:0007669"/>
    <property type="project" value="EnsemblFungi"/>
</dbReference>
<dbReference type="GO" id="GO:1903459">
    <property type="term" value="P:mitotic DNA replication lagging strand elongation"/>
    <property type="evidence" value="ECO:0007669"/>
    <property type="project" value="EnsemblFungi"/>
</dbReference>
<dbReference type="PROSITE" id="PS51257">
    <property type="entry name" value="PROKAR_LIPOPROTEIN"/>
    <property type="match status" value="1"/>
</dbReference>
<sequence length="287" mass="32091">MFSRQFIFASWVPNFFFSCSLSLTKHTTMLEARLQQAKVLKGLLEAIKELVTECNFDCNDSGISLQAMDNSHVALVSMLLRSDGFEPYRCDRNLPLGINLTSLNKIMKCARNDDVMTIKADDNGDVLSLVFESKDSDKISEYDLKLMDIDSEHLGIPDTTYDAVVTMSSVRFAEIVRDLQVMNDSVTIECTKEGIKFGNEGEIAKGCVTLKANSMIDNEDDATTIELQQAVSMAFSIKYLVNFSKATPLSTRVTLSMSADVPLQVEYKLNEVGYIRYYLAPKIGEEN</sequence>
<comment type="subcellular location">
    <subcellularLocation>
        <location evidence="1 7">Nucleus</location>
    </subcellularLocation>
</comment>
<evidence type="ECO:0000259" key="10">
    <source>
        <dbReference type="Pfam" id="PF02747"/>
    </source>
</evidence>
<dbReference type="STRING" id="1263082.A0A068SE94"/>
<dbReference type="GO" id="GO:0000785">
    <property type="term" value="C:chromatin"/>
    <property type="evidence" value="ECO:0007669"/>
    <property type="project" value="EnsemblFungi"/>
</dbReference>
<dbReference type="Proteomes" id="UP000027586">
    <property type="component" value="Unassembled WGS sequence"/>
</dbReference>
<dbReference type="GO" id="GO:0042802">
    <property type="term" value="F:identical protein binding"/>
    <property type="evidence" value="ECO:0007669"/>
    <property type="project" value="EnsemblFungi"/>
</dbReference>
<dbReference type="InterPro" id="IPR046938">
    <property type="entry name" value="DNA_clamp_sf"/>
</dbReference>
<feature type="domain" description="Proliferating cell nuclear antigen PCNA N-terminal" evidence="9">
    <location>
        <begin position="29"/>
        <end position="151"/>
    </location>
</feature>
<evidence type="ECO:0000256" key="3">
    <source>
        <dbReference type="ARBA" id="ARBA00022705"/>
    </source>
</evidence>
<dbReference type="GO" id="GO:0070914">
    <property type="term" value="P:UV-damage excision repair"/>
    <property type="evidence" value="ECO:0007669"/>
    <property type="project" value="EnsemblFungi"/>
</dbReference>
<organism evidence="11 12">
    <name type="scientific">Lichtheimia corymbifera JMRC:FSU:9682</name>
    <dbReference type="NCBI Taxonomy" id="1263082"/>
    <lineage>
        <taxon>Eukaryota</taxon>
        <taxon>Fungi</taxon>
        <taxon>Fungi incertae sedis</taxon>
        <taxon>Mucoromycota</taxon>
        <taxon>Mucoromycotina</taxon>
        <taxon>Mucoromycetes</taxon>
        <taxon>Mucorales</taxon>
        <taxon>Lichtheimiaceae</taxon>
        <taxon>Lichtheimia</taxon>
    </lineage>
</organism>
<protein>
    <recommendedName>
        <fullName evidence="7">DNA sliding clamp PCNA</fullName>
    </recommendedName>
</protein>
<dbReference type="Pfam" id="PF00705">
    <property type="entry name" value="PCNA_N"/>
    <property type="match status" value="1"/>
</dbReference>
<dbReference type="Gene3D" id="3.10.150.10">
    <property type="entry name" value="DNA Polymerase III, subunit A, domain 2"/>
    <property type="match status" value="2"/>
</dbReference>
<dbReference type="PRINTS" id="PR00339">
    <property type="entry name" value="PCNACYCLIN"/>
</dbReference>
<evidence type="ECO:0000256" key="5">
    <source>
        <dbReference type="ARBA" id="ARBA00023242"/>
    </source>
</evidence>
<dbReference type="AlphaFoldDB" id="A0A068SE94"/>
<dbReference type="GO" id="GO:0000710">
    <property type="term" value="P:meiotic mismatch repair"/>
    <property type="evidence" value="ECO:0007669"/>
    <property type="project" value="EnsemblFungi"/>
</dbReference>
<dbReference type="PROSITE" id="PS00293">
    <property type="entry name" value="PCNA_2"/>
    <property type="match status" value="1"/>
</dbReference>
<proteinExistence type="inferred from homology"/>
<dbReference type="GO" id="GO:0043596">
    <property type="term" value="C:nuclear replication fork"/>
    <property type="evidence" value="ECO:0007669"/>
    <property type="project" value="EnsemblFungi"/>
</dbReference>
<comment type="function">
    <text evidence="7">This protein is an auxiliary protein of DNA polymerase delta and is involved in the control of eukaryotic DNA replication by increasing the polymerase's processivity during elongation of the leading strand.</text>
</comment>
<dbReference type="GO" id="GO:0070987">
    <property type="term" value="P:error-free translesion synthesis"/>
    <property type="evidence" value="ECO:0007669"/>
    <property type="project" value="EnsemblFungi"/>
</dbReference>
<dbReference type="SUPFAM" id="SSF55979">
    <property type="entry name" value="DNA clamp"/>
    <property type="match status" value="2"/>
</dbReference>
<dbReference type="FunFam" id="3.10.150.10:FF:000006">
    <property type="entry name" value="Proliferating cell nuclear antigen"/>
    <property type="match status" value="1"/>
</dbReference>
<dbReference type="FunFam" id="3.70.10.10:FF:000001">
    <property type="entry name" value="Proliferating cell nuclear antigen"/>
    <property type="match status" value="1"/>
</dbReference>
<comment type="caution">
    <text evidence="11">The sequence shown here is derived from an EMBL/GenBank/DDBJ whole genome shotgun (WGS) entry which is preliminary data.</text>
</comment>
<comment type="similarity">
    <text evidence="2 8">Belongs to the PCNA family.</text>
</comment>
<dbReference type="GO" id="GO:0006272">
    <property type="term" value="P:leading strand elongation"/>
    <property type="evidence" value="ECO:0007669"/>
    <property type="project" value="EnsemblFungi"/>
</dbReference>
<comment type="function">
    <text evidence="6">This protein is an auxiliary protein of DNA polymerase delta and is involved in the control of eukaryotic DNA replication by increasing the polymerase's processibility during elongation of the leading strand. Involved in DNA repair.</text>
</comment>
<evidence type="ECO:0000256" key="8">
    <source>
        <dbReference type="RuleBase" id="RU003671"/>
    </source>
</evidence>
<dbReference type="InterPro" id="IPR022659">
    <property type="entry name" value="Pr_cel_nuc_antig_CS"/>
</dbReference>
<dbReference type="GO" id="GO:0045740">
    <property type="term" value="P:positive regulation of DNA replication"/>
    <property type="evidence" value="ECO:0007669"/>
    <property type="project" value="EnsemblFungi"/>
</dbReference>
<evidence type="ECO:0000256" key="6">
    <source>
        <dbReference type="ARBA" id="ARBA00054163"/>
    </source>
</evidence>
<dbReference type="GO" id="GO:0030466">
    <property type="term" value="P:silent mating-type cassette heterochromatin formation"/>
    <property type="evidence" value="ECO:0007669"/>
    <property type="project" value="EnsemblFungi"/>
</dbReference>
<reference evidence="11" key="1">
    <citation type="submission" date="2013-08" db="EMBL/GenBank/DDBJ databases">
        <title>Gene expansion shapes genome architecture in the human pathogen Lichtheimia corymbifera: an evolutionary genomics analysis in the ancient terrestrial Mucorales (Mucoromycotina).</title>
        <authorList>
            <person name="Schwartze V.U."/>
            <person name="Winter S."/>
            <person name="Shelest E."/>
            <person name="Marcet-Houben M."/>
            <person name="Horn F."/>
            <person name="Wehner S."/>
            <person name="Hoffmann K."/>
            <person name="Riege K."/>
            <person name="Sammeth M."/>
            <person name="Nowrousian M."/>
            <person name="Valiante V."/>
            <person name="Linde J."/>
            <person name="Jacobsen I.D."/>
            <person name="Marz M."/>
            <person name="Brakhage A.A."/>
            <person name="Gabaldon T."/>
            <person name="Bocker S."/>
            <person name="Voigt K."/>
        </authorList>
    </citation>
    <scope>NUCLEOTIDE SEQUENCE [LARGE SCALE GENOMIC DNA]</scope>
    <source>
        <strain evidence="11">FSU 9682</strain>
    </source>
</reference>
<dbReference type="Pfam" id="PF02747">
    <property type="entry name" value="PCNA_C"/>
    <property type="match status" value="1"/>
</dbReference>
<dbReference type="GO" id="GO:0030337">
    <property type="term" value="F:DNA polymerase processivity factor activity"/>
    <property type="evidence" value="ECO:0007669"/>
    <property type="project" value="EnsemblFungi"/>
</dbReference>
<dbReference type="OrthoDB" id="534348at2759"/>
<dbReference type="NCBIfam" id="TIGR00590">
    <property type="entry name" value="pcna"/>
    <property type="match status" value="1"/>
</dbReference>
<dbReference type="PROSITE" id="PS01251">
    <property type="entry name" value="PCNA_1"/>
    <property type="match status" value="1"/>
</dbReference>
<dbReference type="GO" id="GO:0035753">
    <property type="term" value="P:maintenance of DNA trinucleotide repeats"/>
    <property type="evidence" value="ECO:0007669"/>
    <property type="project" value="EnsemblFungi"/>
</dbReference>
<dbReference type="GO" id="GO:0006289">
    <property type="term" value="P:nucleotide-excision repair"/>
    <property type="evidence" value="ECO:0007669"/>
    <property type="project" value="EnsemblFungi"/>
</dbReference>
<dbReference type="GO" id="GO:0003677">
    <property type="term" value="F:DNA binding"/>
    <property type="evidence" value="ECO:0007669"/>
    <property type="project" value="UniProtKB-KW"/>
</dbReference>
<gene>
    <name evidence="11" type="ORF">LCOR_11115.1</name>
</gene>
<dbReference type="FunFam" id="3.10.150.10:FF:000008">
    <property type="entry name" value="Proliferating cell nuclear antigen"/>
    <property type="match status" value="1"/>
</dbReference>
<dbReference type="GO" id="GO:0031509">
    <property type="term" value="P:subtelomeric heterochromatin formation"/>
    <property type="evidence" value="ECO:0007669"/>
    <property type="project" value="EnsemblFungi"/>
</dbReference>
<dbReference type="CDD" id="cd00577">
    <property type="entry name" value="PCNA"/>
    <property type="match status" value="1"/>
</dbReference>
<evidence type="ECO:0000313" key="12">
    <source>
        <dbReference type="Proteomes" id="UP000027586"/>
    </source>
</evidence>
<feature type="domain" description="Proliferating cell nuclear antigen PCNA C-terminal" evidence="10">
    <location>
        <begin position="155"/>
        <end position="282"/>
    </location>
</feature>
<dbReference type="GO" id="GO:0042276">
    <property type="term" value="P:error-prone translesion synthesis"/>
    <property type="evidence" value="ECO:0007669"/>
    <property type="project" value="EnsemblFungi"/>
</dbReference>
<dbReference type="EMBL" id="CBTN010000089">
    <property type="protein sequence ID" value="CDH60330.1"/>
    <property type="molecule type" value="Genomic_DNA"/>
</dbReference>
<dbReference type="HAMAP" id="MF_00317">
    <property type="entry name" value="DNApol_clamp_arch"/>
    <property type="match status" value="1"/>
</dbReference>
<evidence type="ECO:0000256" key="1">
    <source>
        <dbReference type="ARBA" id="ARBA00004123"/>
    </source>
</evidence>
<dbReference type="GO" id="GO:0034087">
    <property type="term" value="P:establishment of mitotic sister chromatid cohesion"/>
    <property type="evidence" value="ECO:0007669"/>
    <property type="project" value="EnsemblFungi"/>
</dbReference>
<keyword evidence="12" id="KW-1185">Reference proteome</keyword>
<dbReference type="GO" id="GO:0005654">
    <property type="term" value="C:nucleoplasm"/>
    <property type="evidence" value="ECO:0007669"/>
    <property type="project" value="EnsemblFungi"/>
</dbReference>